<evidence type="ECO:0000313" key="3">
    <source>
        <dbReference type="Proteomes" id="UP000184000"/>
    </source>
</evidence>
<reference evidence="2 3" key="1">
    <citation type="submission" date="2016-11" db="EMBL/GenBank/DDBJ databases">
        <authorList>
            <person name="Jaros S."/>
            <person name="Januszkiewicz K."/>
            <person name="Wedrychowicz H."/>
        </authorList>
    </citation>
    <scope>NUCLEOTIDE SEQUENCE [LARGE SCALE GENOMIC DNA]</scope>
    <source>
        <strain evidence="2 3">DSM 18231</strain>
    </source>
</reference>
<dbReference type="Proteomes" id="UP000184000">
    <property type="component" value="Unassembled WGS sequence"/>
</dbReference>
<evidence type="ECO:0000256" key="1">
    <source>
        <dbReference type="SAM" id="Phobius"/>
    </source>
</evidence>
<gene>
    <name evidence="2" type="ORF">SAMN02744645_1336</name>
</gene>
<evidence type="ECO:0000313" key="2">
    <source>
        <dbReference type="EMBL" id="SHG77738.1"/>
    </source>
</evidence>
<keyword evidence="1" id="KW-0472">Membrane</keyword>
<dbReference type="AlphaFoldDB" id="A0A1M5MKB1"/>
<dbReference type="EMBL" id="FQXA01000002">
    <property type="protein sequence ID" value="SHG77738.1"/>
    <property type="molecule type" value="Genomic_DNA"/>
</dbReference>
<feature type="transmembrane region" description="Helical" evidence="1">
    <location>
        <begin position="33"/>
        <end position="54"/>
    </location>
</feature>
<name>A0A1M5MKB1_9GAMM</name>
<proteinExistence type="predicted"/>
<keyword evidence="1" id="KW-0812">Transmembrane</keyword>
<protein>
    <submittedName>
        <fullName evidence="2">Uncharacterized protein</fullName>
    </submittedName>
</protein>
<organism evidence="2 3">
    <name type="scientific">Stutzerimonas xanthomarina DSM 18231</name>
    <dbReference type="NCBI Taxonomy" id="1403346"/>
    <lineage>
        <taxon>Bacteria</taxon>
        <taxon>Pseudomonadati</taxon>
        <taxon>Pseudomonadota</taxon>
        <taxon>Gammaproteobacteria</taxon>
        <taxon>Pseudomonadales</taxon>
        <taxon>Pseudomonadaceae</taxon>
        <taxon>Stutzerimonas</taxon>
    </lineage>
</organism>
<sequence length="91" mass="10155">MLTTLKLYKAYYNKKEGLTMTNNQNAQVVALELWRFCAHCIATIVVVGAVLIGFLGSWELGLKVGVLPLLALIAADMLARRREHDIQPRNS</sequence>
<keyword evidence="1" id="KW-1133">Transmembrane helix</keyword>
<accession>A0A1M5MKB1</accession>